<dbReference type="EMBL" id="CM007906">
    <property type="protein sequence ID" value="OTF86425.1"/>
    <property type="molecule type" value="Genomic_DNA"/>
</dbReference>
<dbReference type="PRINTS" id="PR00463">
    <property type="entry name" value="EP450I"/>
</dbReference>
<keyword evidence="8 11" id="KW-0408">Iron</keyword>
<dbReference type="STRING" id="4232.A0A251RPU1"/>
<dbReference type="GO" id="GO:0004497">
    <property type="term" value="F:monooxygenase activity"/>
    <property type="evidence" value="ECO:0000318"/>
    <property type="project" value="GO_Central"/>
</dbReference>
<evidence type="ECO:0000256" key="8">
    <source>
        <dbReference type="ARBA" id="ARBA00023004"/>
    </source>
</evidence>
<sequence>MVPSVGALILVFLSFLILSTLVNFFHKMWWVPTRVKRIMTRQGIKGPPYHFIHGNTKEIAAMKEQANITRFTEISHDIYPRIQPHFFTWFQLYGWEKLSGLVWSQAELVITEPDIIREIANNHRATFARPDLGSYNKKILGDGLVTSSGKKWASQRKLANHNMIPAMVASVELMLNRWKKMDSNEVEMNAEFRMLAAEVISRTAFGSNYLQGKEVFEMLKEMGTIAGRNYYNPRHLGLLGKIVKSNDDLKSDELQKRIHNVIIKTVKEREKTMGHEDADNTDFLGQLLLSKNNIINSQGYQLSTQDIIDECKTFYVSGDGTTSLLLSWAVLLLSIYTEWQERAREEVFQIFGKETQPHFEGLAKLKIIGMIIHETLRLYPPGIAIIRKNEREVKLGNLIVPANIILHVPVLALHHDYDIWGGDAHLFKPERFSQGVSNATKNNPSAYMPFGFGPRNCVGSNFATNTAKVTLAMMLQHYRFSPSPNYVHLPVHITMLVPKNGVQVMLHALK</sequence>
<comment type="subcellular location">
    <subcellularLocation>
        <location evidence="1">Membrane</location>
    </subcellularLocation>
</comment>
<keyword evidence="3 11" id="KW-0349">Heme</keyword>
<dbReference type="OMA" id="NKLWWNP"/>
<keyword evidence="10 13" id="KW-0472">Membrane</keyword>
<dbReference type="InterPro" id="IPR036396">
    <property type="entry name" value="Cyt_P450_sf"/>
</dbReference>
<evidence type="ECO:0000256" key="2">
    <source>
        <dbReference type="ARBA" id="ARBA00010617"/>
    </source>
</evidence>
<evidence type="ECO:0000313" key="15">
    <source>
        <dbReference type="Proteomes" id="UP000215914"/>
    </source>
</evidence>
<evidence type="ECO:0000256" key="12">
    <source>
        <dbReference type="RuleBase" id="RU000461"/>
    </source>
</evidence>
<dbReference type="GO" id="GO:0005506">
    <property type="term" value="F:iron ion binding"/>
    <property type="evidence" value="ECO:0007669"/>
    <property type="project" value="InterPro"/>
</dbReference>
<dbReference type="Gene3D" id="1.10.630.10">
    <property type="entry name" value="Cytochrome P450"/>
    <property type="match status" value="1"/>
</dbReference>
<dbReference type="PRINTS" id="PR00385">
    <property type="entry name" value="P450"/>
</dbReference>
<keyword evidence="6 13" id="KW-1133">Transmembrane helix</keyword>
<keyword evidence="4 13" id="KW-0812">Transmembrane</keyword>
<dbReference type="AlphaFoldDB" id="A0A251RPU1"/>
<dbReference type="PROSITE" id="PS00086">
    <property type="entry name" value="CYTOCHROME_P450"/>
    <property type="match status" value="1"/>
</dbReference>
<evidence type="ECO:0000256" key="5">
    <source>
        <dbReference type="ARBA" id="ARBA00022723"/>
    </source>
</evidence>
<dbReference type="InterPro" id="IPR017972">
    <property type="entry name" value="Cyt_P450_CS"/>
</dbReference>
<dbReference type="InterPro" id="IPR001128">
    <property type="entry name" value="Cyt_P450"/>
</dbReference>
<keyword evidence="15" id="KW-1185">Reference proteome</keyword>
<evidence type="ECO:0000256" key="4">
    <source>
        <dbReference type="ARBA" id="ARBA00022692"/>
    </source>
</evidence>
<keyword evidence="7 12" id="KW-0560">Oxidoreductase</keyword>
<dbReference type="SUPFAM" id="SSF48264">
    <property type="entry name" value="Cytochrome P450"/>
    <property type="match status" value="1"/>
</dbReference>
<comment type="similarity">
    <text evidence="2 12">Belongs to the cytochrome P450 family.</text>
</comment>
<feature type="binding site" description="axial binding residue" evidence="11">
    <location>
        <position position="457"/>
    </location>
    <ligand>
        <name>heme</name>
        <dbReference type="ChEBI" id="CHEBI:30413"/>
    </ligand>
    <ligandPart>
        <name>Fe</name>
        <dbReference type="ChEBI" id="CHEBI:18248"/>
    </ligandPart>
</feature>
<comment type="cofactor">
    <cofactor evidence="11">
        <name>heme</name>
        <dbReference type="ChEBI" id="CHEBI:30413"/>
    </cofactor>
</comment>
<dbReference type="InParanoid" id="A0A251RPU1"/>
<reference evidence="15" key="1">
    <citation type="journal article" date="2017" name="Nature">
        <title>The sunflower genome provides insights into oil metabolism, flowering and Asterid evolution.</title>
        <authorList>
            <person name="Badouin H."/>
            <person name="Gouzy J."/>
            <person name="Grassa C.J."/>
            <person name="Murat F."/>
            <person name="Staton S.E."/>
            <person name="Cottret L."/>
            <person name="Lelandais-Briere C."/>
            <person name="Owens G.L."/>
            <person name="Carrere S."/>
            <person name="Mayjonade B."/>
            <person name="Legrand L."/>
            <person name="Gill N."/>
            <person name="Kane N.C."/>
            <person name="Bowers J.E."/>
            <person name="Hubner S."/>
            <person name="Bellec A."/>
            <person name="Berard A."/>
            <person name="Berges H."/>
            <person name="Blanchet N."/>
            <person name="Boniface M.C."/>
            <person name="Brunel D."/>
            <person name="Catrice O."/>
            <person name="Chaidir N."/>
            <person name="Claudel C."/>
            <person name="Donnadieu C."/>
            <person name="Faraut T."/>
            <person name="Fievet G."/>
            <person name="Helmstetter N."/>
            <person name="King M."/>
            <person name="Knapp S.J."/>
            <person name="Lai Z."/>
            <person name="Le Paslier M.C."/>
            <person name="Lippi Y."/>
            <person name="Lorenzon L."/>
            <person name="Mandel J.R."/>
            <person name="Marage G."/>
            <person name="Marchand G."/>
            <person name="Marquand E."/>
            <person name="Bret-Mestries E."/>
            <person name="Morien E."/>
            <person name="Nambeesan S."/>
            <person name="Nguyen T."/>
            <person name="Pegot-Espagnet P."/>
            <person name="Pouilly N."/>
            <person name="Raftis F."/>
            <person name="Sallet E."/>
            <person name="Schiex T."/>
            <person name="Thomas J."/>
            <person name="Vandecasteele C."/>
            <person name="Vares D."/>
            <person name="Vear F."/>
            <person name="Vautrin S."/>
            <person name="Crespi M."/>
            <person name="Mangin B."/>
            <person name="Burke J.M."/>
            <person name="Salse J."/>
            <person name="Munos S."/>
            <person name="Vincourt P."/>
            <person name="Rieseberg L.H."/>
            <person name="Langlade N.B."/>
        </authorList>
    </citation>
    <scope>NUCLEOTIDE SEQUENCE [LARGE SCALE GENOMIC DNA]</scope>
    <source>
        <strain evidence="15">cv. SF193</strain>
    </source>
</reference>
<evidence type="ECO:0000256" key="11">
    <source>
        <dbReference type="PIRSR" id="PIRSR602401-1"/>
    </source>
</evidence>
<organism evidence="14 15">
    <name type="scientific">Helianthus annuus</name>
    <name type="common">Common sunflower</name>
    <dbReference type="NCBI Taxonomy" id="4232"/>
    <lineage>
        <taxon>Eukaryota</taxon>
        <taxon>Viridiplantae</taxon>
        <taxon>Streptophyta</taxon>
        <taxon>Embryophyta</taxon>
        <taxon>Tracheophyta</taxon>
        <taxon>Spermatophyta</taxon>
        <taxon>Magnoliopsida</taxon>
        <taxon>eudicotyledons</taxon>
        <taxon>Gunneridae</taxon>
        <taxon>Pentapetalae</taxon>
        <taxon>asterids</taxon>
        <taxon>campanulids</taxon>
        <taxon>Asterales</taxon>
        <taxon>Asteraceae</taxon>
        <taxon>Asteroideae</taxon>
        <taxon>Heliantheae alliance</taxon>
        <taxon>Heliantheae</taxon>
        <taxon>Helianthus</taxon>
    </lineage>
</organism>
<dbReference type="PANTHER" id="PTHR24282">
    <property type="entry name" value="CYTOCHROME P450 FAMILY MEMBER"/>
    <property type="match status" value="1"/>
</dbReference>
<protein>
    <submittedName>
        <fullName evidence="14">Putative cytochrome P450</fullName>
    </submittedName>
</protein>
<evidence type="ECO:0000313" key="14">
    <source>
        <dbReference type="EMBL" id="OTF86425.1"/>
    </source>
</evidence>
<evidence type="ECO:0000256" key="9">
    <source>
        <dbReference type="ARBA" id="ARBA00023033"/>
    </source>
</evidence>
<keyword evidence="9 12" id="KW-0503">Monooxygenase</keyword>
<gene>
    <name evidence="14" type="ORF">HannXRQ_Chr17g0550641</name>
</gene>
<name>A0A251RPU1_HELAN</name>
<evidence type="ECO:0000256" key="6">
    <source>
        <dbReference type="ARBA" id="ARBA00022989"/>
    </source>
</evidence>
<dbReference type="GO" id="GO:0020037">
    <property type="term" value="F:heme binding"/>
    <property type="evidence" value="ECO:0007669"/>
    <property type="project" value="InterPro"/>
</dbReference>
<dbReference type="GO" id="GO:0016705">
    <property type="term" value="F:oxidoreductase activity, acting on paired donors, with incorporation or reduction of molecular oxygen"/>
    <property type="evidence" value="ECO:0007669"/>
    <property type="project" value="InterPro"/>
</dbReference>
<dbReference type="InterPro" id="IPR002401">
    <property type="entry name" value="Cyt_P450_E_grp-I"/>
</dbReference>
<accession>A0A251RPU1</accession>
<dbReference type="GO" id="GO:0016020">
    <property type="term" value="C:membrane"/>
    <property type="evidence" value="ECO:0007669"/>
    <property type="project" value="UniProtKB-SubCell"/>
</dbReference>
<evidence type="ECO:0000256" key="1">
    <source>
        <dbReference type="ARBA" id="ARBA00004370"/>
    </source>
</evidence>
<evidence type="ECO:0000256" key="3">
    <source>
        <dbReference type="ARBA" id="ARBA00022617"/>
    </source>
</evidence>
<dbReference type="Proteomes" id="UP000215914">
    <property type="component" value="Chromosome 17"/>
</dbReference>
<dbReference type="InterPro" id="IPR050665">
    <property type="entry name" value="Cytochrome_P450_Monooxygen"/>
</dbReference>
<proteinExistence type="inferred from homology"/>
<dbReference type="Pfam" id="PF00067">
    <property type="entry name" value="p450"/>
    <property type="match status" value="1"/>
</dbReference>
<dbReference type="PANTHER" id="PTHR24282:SF266">
    <property type="entry name" value="CYTOCHROME P450-RELATED"/>
    <property type="match status" value="1"/>
</dbReference>
<evidence type="ECO:0000256" key="10">
    <source>
        <dbReference type="ARBA" id="ARBA00023136"/>
    </source>
</evidence>
<evidence type="ECO:0000256" key="7">
    <source>
        <dbReference type="ARBA" id="ARBA00023002"/>
    </source>
</evidence>
<feature type="transmembrane region" description="Helical" evidence="13">
    <location>
        <begin position="6"/>
        <end position="26"/>
    </location>
</feature>
<keyword evidence="5 11" id="KW-0479">Metal-binding</keyword>
<evidence type="ECO:0000256" key="13">
    <source>
        <dbReference type="SAM" id="Phobius"/>
    </source>
</evidence>